<keyword evidence="4" id="KW-1185">Reference proteome</keyword>
<feature type="region of interest" description="Disordered" evidence="1">
    <location>
        <begin position="1"/>
        <end position="36"/>
    </location>
</feature>
<gene>
    <name evidence="3" type="ORF">L210DRAFT_3547006</name>
</gene>
<dbReference type="SUPFAM" id="SSF81901">
    <property type="entry name" value="HCP-like"/>
    <property type="match status" value="1"/>
</dbReference>
<dbReference type="InterPro" id="IPR024983">
    <property type="entry name" value="CHAT_dom"/>
</dbReference>
<dbReference type="PANTHER" id="PTHR19959">
    <property type="entry name" value="KINESIN LIGHT CHAIN"/>
    <property type="match status" value="1"/>
</dbReference>
<dbReference type="InterPro" id="IPR011990">
    <property type="entry name" value="TPR-like_helical_dom_sf"/>
</dbReference>
<evidence type="ECO:0000256" key="1">
    <source>
        <dbReference type="SAM" id="MobiDB-lite"/>
    </source>
</evidence>
<sequence>MRSSRFDTEGKRSQSESETSGSPDEGYGNTGDKHQLELRTSPYSNLPKSIQTTGVPNACAGELGMQDVEETSGPGNWPQHVPSCSRSTTVADENEETMITSIRATNVTVGLRRLPAGFYTVVNHSGLEWRTENKRSSVNDGVVEWSGPIPIPSDLSATIYLEVYASFEFQPMLGAGEQLRELAITVVQLLDCSAKDIPFTLFPKDGDIVSPCSSILVTVRRGRKISDLSASRDLGPRGSTTEPQGELEDATNQGHSALSRYRKHGGKRDLQRSIEGFQRALNSCPLEHPCRAAAQANLAMAKFIFCQVEDAYVSLDVPLQLYCNALAARPVGHFDRPSTLIQLAAVHFAVFERGKDAVEQAQTEALLHEAMEFSSTESHENQAAALMLQLYAGRKVQVDGELSVEQDLTSRLTDEDLRILSSRLLGCFERSGDLADLQQAIAIEEKLVRSTPVWDDRYRTGLVNLGLALLHRFKRLGELSDLEDAISRMKHAVDLTPNGHPDKQVLVTNLGTCFSNRFLRLEELRDLEDAISMHRDAVELTPHGHYYKYGFLGNLGNCFRARFVHLGELSDLEDAISRYRDAADLIPHGHPDKPHCLSNLGRSFFVRFERLYELGDLENATSMLRDAIDLTPDGHPDKPALYSSLASCSRARFERFGELSNLEEAVSRYKDAVDLTPDGHPDKPIRLNDLGTSISTRFERLGELSDLEVAISLHRDAVNLAPRGHPDKRICLHNLGDSLGVRYERLGKLSDLEDAISILRDAVDLIPPGHPEKSAILNSLGISFDTRYWRLGELGDLDGAISTLRDAVDLTPCGHPKKPAYLSNLGTSFRARFQHLGELSDLEAAILTQKNGVDLAPHGHPSKPAYLNSLGNSFTARFEQLRELSDLEHAISTHKDALNLTPHGHPQKPVRLNSLAKSLRARFKHLGELGDLEEAISMLREAIDHLPHGHPDKPICLNDLGSSLQTRFQRLGELSDLENAISMLRDAIDLTPQGHPAEPSYLNNLANSLFLRFERYKELRDLEKAISLYSDAASAPFGPTRDRFHASQIWIKCAQLIRHSSLFHAYSAAITLLPQLAWVGLSLTRRYSALRHGADVVREAAATALDLGFPETAVEWLEQGRSIVWGDLLQLRSSYEDLTSAHPDHARRLRRLSSALEHASATHERSLSALSEQTYNPVQIARESLQQEADKHRALAIERDRLLQEIRSLPGFERFLLHKEFSQLRRSAHSGPIIILNAAESRCDALIVLADVDHVIHVPLPHFTFKRSAGLLDTMKSLLGHAREVIPCDDRKGSPTTRRGVSWESLLSNLWNGVVKLVLDALAFSIPGGLSRIFWCPTGPFVFLPIHAAGLYDTQHSLPGYKVSDFVISSYIPTLSILAPSPNPSAEPSGDLRLLTVRQPSSDGLSRLPGVHKELEHIKDVLRNSPSARTTLMESSLGTVEEVLGMMREADWVHFACHGIQDAASPTESGLCLADGRKLKITDMLGLSRSRGGLAFLSACQTAMGDEDLTDEAIHIAAGMLFAGYGGVVGTMWSISDKLAPYVARNVYEQLFRNGARPDYREAARALHEAIGRLRASGEASFATWLPFIHVGL</sequence>
<feature type="compositionally biased region" description="Basic and acidic residues" evidence="1">
    <location>
        <begin position="1"/>
        <end position="15"/>
    </location>
</feature>
<feature type="domain" description="CHAT" evidence="2">
    <location>
        <begin position="1307"/>
        <end position="1592"/>
    </location>
</feature>
<dbReference type="Gene3D" id="1.25.40.10">
    <property type="entry name" value="Tetratricopeptide repeat domain"/>
    <property type="match status" value="3"/>
</dbReference>
<evidence type="ECO:0000313" key="4">
    <source>
        <dbReference type="Proteomes" id="UP001194468"/>
    </source>
</evidence>
<dbReference type="Proteomes" id="UP001194468">
    <property type="component" value="Unassembled WGS sequence"/>
</dbReference>
<dbReference type="Pfam" id="PF12770">
    <property type="entry name" value="CHAT"/>
    <property type="match status" value="1"/>
</dbReference>
<reference evidence="3" key="1">
    <citation type="submission" date="2019-10" db="EMBL/GenBank/DDBJ databases">
        <authorList>
            <consortium name="DOE Joint Genome Institute"/>
            <person name="Kuo A."/>
            <person name="Miyauchi S."/>
            <person name="Kiss E."/>
            <person name="Drula E."/>
            <person name="Kohler A."/>
            <person name="Sanchez-Garcia M."/>
            <person name="Andreopoulos B."/>
            <person name="Barry K.W."/>
            <person name="Bonito G."/>
            <person name="Buee M."/>
            <person name="Carver A."/>
            <person name="Chen C."/>
            <person name="Cichocki N."/>
            <person name="Clum A."/>
            <person name="Culley D."/>
            <person name="Crous P.W."/>
            <person name="Fauchery L."/>
            <person name="Girlanda M."/>
            <person name="Hayes R."/>
            <person name="Keri Z."/>
            <person name="LaButti K."/>
            <person name="Lipzen A."/>
            <person name="Lombard V."/>
            <person name="Magnuson J."/>
            <person name="Maillard F."/>
            <person name="Morin E."/>
            <person name="Murat C."/>
            <person name="Nolan M."/>
            <person name="Ohm R."/>
            <person name="Pangilinan J."/>
            <person name="Pereira M."/>
            <person name="Perotto S."/>
            <person name="Peter M."/>
            <person name="Riley R."/>
            <person name="Sitrit Y."/>
            <person name="Stielow B."/>
            <person name="Szollosi G."/>
            <person name="Zifcakova L."/>
            <person name="Stursova M."/>
            <person name="Spatafora J.W."/>
            <person name="Tedersoo L."/>
            <person name="Vaario L.-M."/>
            <person name="Yamada A."/>
            <person name="Yan M."/>
            <person name="Wang P."/>
            <person name="Xu J."/>
            <person name="Bruns T."/>
            <person name="Baldrian P."/>
            <person name="Vilgalys R."/>
            <person name="Henrissat B."/>
            <person name="Grigoriev I.V."/>
            <person name="Hibbett D."/>
            <person name="Nagy L.G."/>
            <person name="Martin F.M."/>
        </authorList>
    </citation>
    <scope>NUCLEOTIDE SEQUENCE</scope>
    <source>
        <strain evidence="3">BED1</strain>
    </source>
</reference>
<protein>
    <submittedName>
        <fullName evidence="3">CHAT domain-containing protein</fullName>
    </submittedName>
</protein>
<dbReference type="PANTHER" id="PTHR19959:SF119">
    <property type="entry name" value="FUNGAL LIPASE-LIKE DOMAIN-CONTAINING PROTEIN"/>
    <property type="match status" value="1"/>
</dbReference>
<dbReference type="SUPFAM" id="SSF48452">
    <property type="entry name" value="TPR-like"/>
    <property type="match status" value="1"/>
</dbReference>
<evidence type="ECO:0000259" key="2">
    <source>
        <dbReference type="Pfam" id="PF12770"/>
    </source>
</evidence>
<comment type="caution">
    <text evidence="3">The sequence shown here is derived from an EMBL/GenBank/DDBJ whole genome shotgun (WGS) entry which is preliminary data.</text>
</comment>
<organism evidence="3 4">
    <name type="scientific">Boletus edulis BED1</name>
    <dbReference type="NCBI Taxonomy" id="1328754"/>
    <lineage>
        <taxon>Eukaryota</taxon>
        <taxon>Fungi</taxon>
        <taxon>Dikarya</taxon>
        <taxon>Basidiomycota</taxon>
        <taxon>Agaricomycotina</taxon>
        <taxon>Agaricomycetes</taxon>
        <taxon>Agaricomycetidae</taxon>
        <taxon>Boletales</taxon>
        <taxon>Boletineae</taxon>
        <taxon>Boletaceae</taxon>
        <taxon>Boletoideae</taxon>
        <taxon>Boletus</taxon>
    </lineage>
</organism>
<name>A0AAD4BQN5_BOLED</name>
<evidence type="ECO:0000313" key="3">
    <source>
        <dbReference type="EMBL" id="KAF8437152.1"/>
    </source>
</evidence>
<feature type="region of interest" description="Disordered" evidence="1">
    <location>
        <begin position="229"/>
        <end position="254"/>
    </location>
</feature>
<reference evidence="3" key="2">
    <citation type="journal article" date="2020" name="Nat. Commun.">
        <title>Large-scale genome sequencing of mycorrhizal fungi provides insights into the early evolution of symbiotic traits.</title>
        <authorList>
            <person name="Miyauchi S."/>
            <person name="Kiss E."/>
            <person name="Kuo A."/>
            <person name="Drula E."/>
            <person name="Kohler A."/>
            <person name="Sanchez-Garcia M."/>
            <person name="Morin E."/>
            <person name="Andreopoulos B."/>
            <person name="Barry K.W."/>
            <person name="Bonito G."/>
            <person name="Buee M."/>
            <person name="Carver A."/>
            <person name="Chen C."/>
            <person name="Cichocki N."/>
            <person name="Clum A."/>
            <person name="Culley D."/>
            <person name="Crous P.W."/>
            <person name="Fauchery L."/>
            <person name="Girlanda M."/>
            <person name="Hayes R.D."/>
            <person name="Keri Z."/>
            <person name="LaButti K."/>
            <person name="Lipzen A."/>
            <person name="Lombard V."/>
            <person name="Magnuson J."/>
            <person name="Maillard F."/>
            <person name="Murat C."/>
            <person name="Nolan M."/>
            <person name="Ohm R.A."/>
            <person name="Pangilinan J."/>
            <person name="Pereira M.F."/>
            <person name="Perotto S."/>
            <person name="Peter M."/>
            <person name="Pfister S."/>
            <person name="Riley R."/>
            <person name="Sitrit Y."/>
            <person name="Stielow J.B."/>
            <person name="Szollosi G."/>
            <person name="Zifcakova L."/>
            <person name="Stursova M."/>
            <person name="Spatafora J.W."/>
            <person name="Tedersoo L."/>
            <person name="Vaario L.M."/>
            <person name="Yamada A."/>
            <person name="Yan M."/>
            <person name="Wang P."/>
            <person name="Xu J."/>
            <person name="Bruns T."/>
            <person name="Baldrian P."/>
            <person name="Vilgalys R."/>
            <person name="Dunand C."/>
            <person name="Henrissat B."/>
            <person name="Grigoriev I.V."/>
            <person name="Hibbett D."/>
            <person name="Nagy L.G."/>
            <person name="Martin F.M."/>
        </authorList>
    </citation>
    <scope>NUCLEOTIDE SEQUENCE</scope>
    <source>
        <strain evidence="3">BED1</strain>
    </source>
</reference>
<dbReference type="EMBL" id="WHUW01000019">
    <property type="protein sequence ID" value="KAF8437152.1"/>
    <property type="molecule type" value="Genomic_DNA"/>
</dbReference>
<accession>A0AAD4BQN5</accession>
<proteinExistence type="predicted"/>